<proteinExistence type="predicted"/>
<organism evidence="1 2">
    <name type="scientific">Natranaerovirga hydrolytica</name>
    <dbReference type="NCBI Taxonomy" id="680378"/>
    <lineage>
        <taxon>Bacteria</taxon>
        <taxon>Bacillati</taxon>
        <taxon>Bacillota</taxon>
        <taxon>Clostridia</taxon>
        <taxon>Lachnospirales</taxon>
        <taxon>Natranaerovirgaceae</taxon>
        <taxon>Natranaerovirga</taxon>
    </lineage>
</organism>
<gene>
    <name evidence="1" type="ORF">EDC19_2508</name>
</gene>
<dbReference type="AlphaFoldDB" id="A0A4R1MDI6"/>
<dbReference type="RefSeq" id="WP_132283173.1">
    <property type="nucleotide sequence ID" value="NZ_SMGQ01000016.1"/>
</dbReference>
<evidence type="ECO:0008006" key="3">
    <source>
        <dbReference type="Google" id="ProtNLM"/>
    </source>
</evidence>
<name>A0A4R1MDI6_9FIRM</name>
<keyword evidence="2" id="KW-1185">Reference proteome</keyword>
<comment type="caution">
    <text evidence="1">The sequence shown here is derived from an EMBL/GenBank/DDBJ whole genome shotgun (WGS) entry which is preliminary data.</text>
</comment>
<dbReference type="Proteomes" id="UP000294545">
    <property type="component" value="Unassembled WGS sequence"/>
</dbReference>
<evidence type="ECO:0000313" key="2">
    <source>
        <dbReference type="Proteomes" id="UP000294545"/>
    </source>
</evidence>
<accession>A0A4R1MDI6</accession>
<reference evidence="1 2" key="1">
    <citation type="submission" date="2019-03" db="EMBL/GenBank/DDBJ databases">
        <title>Genomic Encyclopedia of Type Strains, Phase IV (KMG-IV): sequencing the most valuable type-strain genomes for metagenomic binning, comparative biology and taxonomic classification.</title>
        <authorList>
            <person name="Goeker M."/>
        </authorList>
    </citation>
    <scope>NUCLEOTIDE SEQUENCE [LARGE SCALE GENOMIC DNA]</scope>
    <source>
        <strain evidence="1 2">DSM 24176</strain>
    </source>
</reference>
<sequence>MKPAITDEALIQNLKDAGCAADFIQGFIKHYQQGETPEALRHDLSKQRRLILDKVHESQRQLDCLDYLIYQLKK</sequence>
<dbReference type="OrthoDB" id="3078708at2"/>
<evidence type="ECO:0000313" key="1">
    <source>
        <dbReference type="EMBL" id="TCK89094.1"/>
    </source>
</evidence>
<dbReference type="EMBL" id="SMGQ01000016">
    <property type="protein sequence ID" value="TCK89094.1"/>
    <property type="molecule type" value="Genomic_DNA"/>
</dbReference>
<protein>
    <recommendedName>
        <fullName evidence="3">MerR-like DNA binding protein</fullName>
    </recommendedName>
</protein>